<dbReference type="InterPro" id="IPR036390">
    <property type="entry name" value="WH_DNA-bd_sf"/>
</dbReference>
<feature type="compositionally biased region" description="Basic and acidic residues" evidence="4">
    <location>
        <begin position="1"/>
        <end position="12"/>
    </location>
</feature>
<evidence type="ECO:0000256" key="3">
    <source>
        <dbReference type="ARBA" id="ARBA00023163"/>
    </source>
</evidence>
<dbReference type="SMART" id="SM00347">
    <property type="entry name" value="HTH_MARR"/>
    <property type="match status" value="1"/>
</dbReference>
<dbReference type="PANTHER" id="PTHR42756">
    <property type="entry name" value="TRANSCRIPTIONAL REGULATOR, MARR"/>
    <property type="match status" value="1"/>
</dbReference>
<name>A0A561U0R0_9PSEU</name>
<dbReference type="PROSITE" id="PS01117">
    <property type="entry name" value="HTH_MARR_1"/>
    <property type="match status" value="1"/>
</dbReference>
<organism evidence="6 7">
    <name type="scientific">Saccharopolyspora dendranthemae</name>
    <dbReference type="NCBI Taxonomy" id="1181886"/>
    <lineage>
        <taxon>Bacteria</taxon>
        <taxon>Bacillati</taxon>
        <taxon>Actinomycetota</taxon>
        <taxon>Actinomycetes</taxon>
        <taxon>Pseudonocardiales</taxon>
        <taxon>Pseudonocardiaceae</taxon>
        <taxon>Saccharopolyspora</taxon>
    </lineage>
</organism>
<dbReference type="InterPro" id="IPR036388">
    <property type="entry name" value="WH-like_DNA-bd_sf"/>
</dbReference>
<dbReference type="GO" id="GO:0003677">
    <property type="term" value="F:DNA binding"/>
    <property type="evidence" value="ECO:0007669"/>
    <property type="project" value="UniProtKB-KW"/>
</dbReference>
<accession>A0A561U0R0</accession>
<evidence type="ECO:0000313" key="6">
    <source>
        <dbReference type="EMBL" id="TWF92948.1"/>
    </source>
</evidence>
<dbReference type="RefSeq" id="WP_145744275.1">
    <property type="nucleotide sequence ID" value="NZ_VIWX01000006.1"/>
</dbReference>
<dbReference type="AlphaFoldDB" id="A0A561U0R0"/>
<dbReference type="SUPFAM" id="SSF46785">
    <property type="entry name" value="Winged helix' DNA-binding domain"/>
    <property type="match status" value="1"/>
</dbReference>
<dbReference type="PRINTS" id="PR00598">
    <property type="entry name" value="HTHMARR"/>
</dbReference>
<evidence type="ECO:0000256" key="4">
    <source>
        <dbReference type="SAM" id="MobiDB-lite"/>
    </source>
</evidence>
<dbReference type="Gene3D" id="1.10.10.10">
    <property type="entry name" value="Winged helix-like DNA-binding domain superfamily/Winged helix DNA-binding domain"/>
    <property type="match status" value="1"/>
</dbReference>
<protein>
    <submittedName>
        <fullName evidence="6">DNA-binding MarR family transcriptional regulator</fullName>
    </submittedName>
</protein>
<reference evidence="6 7" key="1">
    <citation type="submission" date="2019-06" db="EMBL/GenBank/DDBJ databases">
        <title>Sequencing the genomes of 1000 actinobacteria strains.</title>
        <authorList>
            <person name="Klenk H.-P."/>
        </authorList>
    </citation>
    <scope>NUCLEOTIDE SEQUENCE [LARGE SCALE GENOMIC DNA]</scope>
    <source>
        <strain evidence="6 7">DSM 46699</strain>
    </source>
</reference>
<comment type="caution">
    <text evidence="6">The sequence shown here is derived from an EMBL/GenBank/DDBJ whole genome shotgun (WGS) entry which is preliminary data.</text>
</comment>
<evidence type="ECO:0000259" key="5">
    <source>
        <dbReference type="PROSITE" id="PS50995"/>
    </source>
</evidence>
<feature type="region of interest" description="Disordered" evidence="4">
    <location>
        <begin position="1"/>
        <end position="22"/>
    </location>
</feature>
<keyword evidence="2 6" id="KW-0238">DNA-binding</keyword>
<dbReference type="Pfam" id="PF01047">
    <property type="entry name" value="MarR"/>
    <property type="match status" value="1"/>
</dbReference>
<dbReference type="OrthoDB" id="3237509at2"/>
<dbReference type="EMBL" id="VIWX01000006">
    <property type="protein sequence ID" value="TWF92948.1"/>
    <property type="molecule type" value="Genomic_DNA"/>
</dbReference>
<dbReference type="PROSITE" id="PS50995">
    <property type="entry name" value="HTH_MARR_2"/>
    <property type="match status" value="1"/>
</dbReference>
<dbReference type="InterPro" id="IPR000835">
    <property type="entry name" value="HTH_MarR-typ"/>
</dbReference>
<dbReference type="InterPro" id="IPR023187">
    <property type="entry name" value="Tscrpt_reg_MarR-type_CS"/>
</dbReference>
<feature type="domain" description="HTH marR-type" evidence="5">
    <location>
        <begin position="22"/>
        <end position="157"/>
    </location>
</feature>
<dbReference type="GO" id="GO:0003700">
    <property type="term" value="F:DNA-binding transcription factor activity"/>
    <property type="evidence" value="ECO:0007669"/>
    <property type="project" value="InterPro"/>
</dbReference>
<keyword evidence="1" id="KW-0805">Transcription regulation</keyword>
<evidence type="ECO:0000256" key="2">
    <source>
        <dbReference type="ARBA" id="ARBA00023125"/>
    </source>
</evidence>
<gene>
    <name evidence="6" type="ORF">FHU35_16230</name>
</gene>
<sequence length="162" mass="17448">MTGAAAEKRRAPDSSAETTPSPTDLLAQLTQVSRQADRHLESVLAEFGLHTWEYDVLAALRHDGEPYEMCPGTIGGRLGVSNSAMTNRITRLEKSGLVGRHLSPTNRRIVIIRLTDTGLDLVDRALSAHHEAARHVLDRIPAEDAASLGHLLGELGTALDAS</sequence>
<keyword evidence="3" id="KW-0804">Transcription</keyword>
<dbReference type="Proteomes" id="UP000316184">
    <property type="component" value="Unassembled WGS sequence"/>
</dbReference>
<evidence type="ECO:0000313" key="7">
    <source>
        <dbReference type="Proteomes" id="UP000316184"/>
    </source>
</evidence>
<keyword evidence="7" id="KW-1185">Reference proteome</keyword>
<dbReference type="PANTHER" id="PTHR42756:SF1">
    <property type="entry name" value="TRANSCRIPTIONAL REPRESSOR OF EMRAB OPERON"/>
    <property type="match status" value="1"/>
</dbReference>
<evidence type="ECO:0000256" key="1">
    <source>
        <dbReference type="ARBA" id="ARBA00023015"/>
    </source>
</evidence>
<proteinExistence type="predicted"/>